<sequence length="80" mass="9279">MWKQIPFHPATPGYQHYKDTIRCNPEITSWLRLTAEVVKRQLTFWLGVVRTRTRCVHLRGSGRAPEVMMATGGAQRLIEE</sequence>
<evidence type="ECO:0000313" key="1">
    <source>
        <dbReference type="EMBL" id="PWA20884.1"/>
    </source>
</evidence>
<dbReference type="Proteomes" id="UP000250572">
    <property type="component" value="Unassembled WGS sequence"/>
</dbReference>
<dbReference type="EMBL" id="NHOQ01001926">
    <property type="protein sequence ID" value="PWA20884.1"/>
    <property type="molecule type" value="Genomic_DNA"/>
</dbReference>
<organism evidence="1 2">
    <name type="scientific">Gambusia affinis</name>
    <name type="common">Western mosquitofish</name>
    <name type="synonym">Heterandria affinis</name>
    <dbReference type="NCBI Taxonomy" id="33528"/>
    <lineage>
        <taxon>Eukaryota</taxon>
        <taxon>Metazoa</taxon>
        <taxon>Chordata</taxon>
        <taxon>Craniata</taxon>
        <taxon>Vertebrata</taxon>
        <taxon>Euteleostomi</taxon>
        <taxon>Actinopterygii</taxon>
        <taxon>Neopterygii</taxon>
        <taxon>Teleostei</taxon>
        <taxon>Neoteleostei</taxon>
        <taxon>Acanthomorphata</taxon>
        <taxon>Ovalentaria</taxon>
        <taxon>Atherinomorphae</taxon>
        <taxon>Cyprinodontiformes</taxon>
        <taxon>Poeciliidae</taxon>
        <taxon>Poeciliinae</taxon>
        <taxon>Gambusia</taxon>
    </lineage>
</organism>
<comment type="caution">
    <text evidence="1">The sequence shown here is derived from an EMBL/GenBank/DDBJ whole genome shotgun (WGS) entry which is preliminary data.</text>
</comment>
<proteinExistence type="predicted"/>
<keyword evidence="2" id="KW-1185">Reference proteome</keyword>
<protein>
    <submittedName>
        <fullName evidence="1">Uncharacterized protein</fullName>
    </submittedName>
</protein>
<name>A0A315VDG9_GAMAF</name>
<gene>
    <name evidence="1" type="ORF">CCH79_00007408</name>
</gene>
<evidence type="ECO:0000313" key="2">
    <source>
        <dbReference type="Proteomes" id="UP000250572"/>
    </source>
</evidence>
<dbReference type="AlphaFoldDB" id="A0A315VDG9"/>
<reference evidence="1 2" key="1">
    <citation type="journal article" date="2018" name="G3 (Bethesda)">
        <title>A High-Quality Reference Genome for the Invasive Mosquitofish Gambusia affinis Using a Chicago Library.</title>
        <authorList>
            <person name="Hoffberg S.L."/>
            <person name="Troendle N.J."/>
            <person name="Glenn T.C."/>
            <person name="Mahmud O."/>
            <person name="Louha S."/>
            <person name="Chalopin D."/>
            <person name="Bennetzen J.L."/>
            <person name="Mauricio R."/>
        </authorList>
    </citation>
    <scope>NUCLEOTIDE SEQUENCE [LARGE SCALE GENOMIC DNA]</scope>
    <source>
        <strain evidence="1">NE01/NJP1002.9</strain>
        <tissue evidence="1">Muscle</tissue>
    </source>
</reference>
<accession>A0A315VDG9</accession>